<proteinExistence type="predicted"/>
<accession>A0A1R3FWR5</accession>
<dbReference type="AlphaFoldDB" id="A0A1R3FWR5"/>
<dbReference type="Proteomes" id="UP000187203">
    <property type="component" value="Unassembled WGS sequence"/>
</dbReference>
<reference evidence="2" key="1">
    <citation type="submission" date="2013-09" db="EMBL/GenBank/DDBJ databases">
        <title>Corchorus olitorius genome sequencing.</title>
        <authorList>
            <person name="Alam M."/>
            <person name="Haque M.S."/>
            <person name="Islam M.S."/>
            <person name="Emdad E.M."/>
            <person name="Islam M.M."/>
            <person name="Ahmed B."/>
            <person name="Halim A."/>
            <person name="Hossen Q.M.M."/>
            <person name="Hossain M.Z."/>
            <person name="Ahmed R."/>
            <person name="Khan M.M."/>
            <person name="Islam R."/>
            <person name="Rashid M.M."/>
            <person name="Khan S.A."/>
            <person name="Rahman M.S."/>
            <person name="Alam M."/>
            <person name="Yahiya A.S."/>
            <person name="Khan M.S."/>
            <person name="Azam M.S."/>
            <person name="Haque T."/>
            <person name="Lashkar M.Z.H."/>
            <person name="Akhand A.I."/>
            <person name="Morshed G."/>
            <person name="Roy S."/>
            <person name="Uddin K.S."/>
            <person name="Rabeya T."/>
            <person name="Hossain A.S."/>
            <person name="Chowdhury A."/>
            <person name="Snigdha A.R."/>
            <person name="Mortoza M.S."/>
            <person name="Matin S.A."/>
            <person name="Hoque S.M.E."/>
            <person name="Islam M.K."/>
            <person name="Roy D.K."/>
            <person name="Haider R."/>
            <person name="Moosa M.M."/>
            <person name="Elias S.M."/>
            <person name="Hasan A.M."/>
            <person name="Jahan S."/>
            <person name="Shafiuddin M."/>
            <person name="Mahmood N."/>
            <person name="Shommy N.S."/>
        </authorList>
    </citation>
    <scope>NUCLEOTIDE SEQUENCE [LARGE SCALE GENOMIC DNA]</scope>
    <source>
        <strain evidence="2">cv. O-4</strain>
    </source>
</reference>
<gene>
    <name evidence="1" type="ORF">COLO4_38140</name>
</gene>
<organism evidence="1 2">
    <name type="scientific">Corchorus olitorius</name>
    <dbReference type="NCBI Taxonomy" id="93759"/>
    <lineage>
        <taxon>Eukaryota</taxon>
        <taxon>Viridiplantae</taxon>
        <taxon>Streptophyta</taxon>
        <taxon>Embryophyta</taxon>
        <taxon>Tracheophyta</taxon>
        <taxon>Spermatophyta</taxon>
        <taxon>Magnoliopsida</taxon>
        <taxon>eudicotyledons</taxon>
        <taxon>Gunneridae</taxon>
        <taxon>Pentapetalae</taxon>
        <taxon>rosids</taxon>
        <taxon>malvids</taxon>
        <taxon>Malvales</taxon>
        <taxon>Malvaceae</taxon>
        <taxon>Grewioideae</taxon>
        <taxon>Apeibeae</taxon>
        <taxon>Corchorus</taxon>
    </lineage>
</organism>
<sequence>MGNLVLGGFKDFVVGFSERGDKGCSGFGLSTAVSKQCGNGAAREERLAWLKKEEEKGGACSVEGSSFVEWQ</sequence>
<name>A0A1R3FWR5_9ROSI</name>
<protein>
    <submittedName>
        <fullName evidence="1">Uncharacterized protein</fullName>
    </submittedName>
</protein>
<dbReference type="EMBL" id="AWUE01024610">
    <property type="protein sequence ID" value="OMO50284.1"/>
    <property type="molecule type" value="Genomic_DNA"/>
</dbReference>
<comment type="caution">
    <text evidence="1">The sequence shown here is derived from an EMBL/GenBank/DDBJ whole genome shotgun (WGS) entry which is preliminary data.</text>
</comment>
<evidence type="ECO:0000313" key="2">
    <source>
        <dbReference type="Proteomes" id="UP000187203"/>
    </source>
</evidence>
<evidence type="ECO:0000313" key="1">
    <source>
        <dbReference type="EMBL" id="OMO50284.1"/>
    </source>
</evidence>
<keyword evidence="2" id="KW-1185">Reference proteome</keyword>